<sequence>MKDSSSSSSINTQTVEIQGTFETNCNSKETVQLLAKSRRNQEENIQISIKKHQKEQTNIIQGLYTYKLCIDFQHTKDLKCATRLLIEKFEKMSEPQKVIVRELDFGGLMHIPPLNGKTLKNLTDDMMSIGVENEQDRLMFKRIFILYIQMAFLLPTTIKKSLLCT</sequence>
<name>A0A445EMY2_ARAHY</name>
<evidence type="ECO:0000313" key="2">
    <source>
        <dbReference type="Proteomes" id="UP000289738"/>
    </source>
</evidence>
<comment type="caution">
    <text evidence="1">The sequence shown here is derived from an EMBL/GenBank/DDBJ whole genome shotgun (WGS) entry which is preliminary data.</text>
</comment>
<dbReference type="Proteomes" id="UP000289738">
    <property type="component" value="Chromosome A01"/>
</dbReference>
<dbReference type="AlphaFoldDB" id="A0A445EMY2"/>
<keyword evidence="2" id="KW-1185">Reference proteome</keyword>
<accession>A0A445EMY2</accession>
<proteinExistence type="predicted"/>
<organism evidence="1 2">
    <name type="scientific">Arachis hypogaea</name>
    <name type="common">Peanut</name>
    <dbReference type="NCBI Taxonomy" id="3818"/>
    <lineage>
        <taxon>Eukaryota</taxon>
        <taxon>Viridiplantae</taxon>
        <taxon>Streptophyta</taxon>
        <taxon>Embryophyta</taxon>
        <taxon>Tracheophyta</taxon>
        <taxon>Spermatophyta</taxon>
        <taxon>Magnoliopsida</taxon>
        <taxon>eudicotyledons</taxon>
        <taxon>Gunneridae</taxon>
        <taxon>Pentapetalae</taxon>
        <taxon>rosids</taxon>
        <taxon>fabids</taxon>
        <taxon>Fabales</taxon>
        <taxon>Fabaceae</taxon>
        <taxon>Papilionoideae</taxon>
        <taxon>50 kb inversion clade</taxon>
        <taxon>dalbergioids sensu lato</taxon>
        <taxon>Dalbergieae</taxon>
        <taxon>Pterocarpus clade</taxon>
        <taxon>Arachis</taxon>
    </lineage>
</organism>
<gene>
    <name evidence="1" type="ORF">Ahy_A01g001356</name>
</gene>
<evidence type="ECO:0000313" key="1">
    <source>
        <dbReference type="EMBL" id="RYR76817.1"/>
    </source>
</evidence>
<reference evidence="1 2" key="1">
    <citation type="submission" date="2019-01" db="EMBL/GenBank/DDBJ databases">
        <title>Sequencing of cultivated peanut Arachis hypogaea provides insights into genome evolution and oil improvement.</title>
        <authorList>
            <person name="Chen X."/>
        </authorList>
    </citation>
    <scope>NUCLEOTIDE SEQUENCE [LARGE SCALE GENOMIC DNA]</scope>
    <source>
        <strain evidence="2">cv. Fuhuasheng</strain>
        <tissue evidence="1">Leaves</tissue>
    </source>
</reference>
<dbReference type="EMBL" id="SDMP01000001">
    <property type="protein sequence ID" value="RYR76817.1"/>
    <property type="molecule type" value="Genomic_DNA"/>
</dbReference>
<protein>
    <submittedName>
        <fullName evidence="1">Uncharacterized protein</fullName>
    </submittedName>
</protein>